<protein>
    <submittedName>
        <fullName evidence="2">Uncharacterized protein</fullName>
    </submittedName>
</protein>
<proteinExistence type="predicted"/>
<sequence length="114" mass="13480">MHGVEFLLVLINELKHKLNKRCNPIIQYILNHSTLFWLFVHLIVFFLDLKHKSILFIAQIIKTSLTTSIHSTIFESIRYEISLFVSLIPILRNFANLIERLQSEEDLYARLQSI</sequence>
<reference evidence="2 3" key="1">
    <citation type="submission" date="2017-10" db="EMBL/GenBank/DDBJ databases">
        <authorList>
            <person name="Banno H."/>
            <person name="Chua N.-H."/>
        </authorList>
    </citation>
    <scope>NUCLEOTIDE SEQUENCE [LARGE SCALE GENOMIC DNA]</scope>
    <source>
        <strain evidence="2">Vibrio tapetis CECT4600</strain>
    </source>
</reference>
<dbReference type="KEGG" id="vta:B1778"/>
<name>A0A2N8ZNF8_9VIBR</name>
<evidence type="ECO:0000313" key="2">
    <source>
        <dbReference type="EMBL" id="SON53389.1"/>
    </source>
</evidence>
<feature type="transmembrane region" description="Helical" evidence="1">
    <location>
        <begin position="25"/>
        <end position="47"/>
    </location>
</feature>
<organism evidence="2 3">
    <name type="scientific">Vibrio tapetis subsp. tapetis</name>
    <dbReference type="NCBI Taxonomy" id="1671868"/>
    <lineage>
        <taxon>Bacteria</taxon>
        <taxon>Pseudomonadati</taxon>
        <taxon>Pseudomonadota</taxon>
        <taxon>Gammaproteobacteria</taxon>
        <taxon>Vibrionales</taxon>
        <taxon>Vibrionaceae</taxon>
        <taxon>Vibrio</taxon>
    </lineage>
</organism>
<dbReference type="EMBL" id="LT960612">
    <property type="protein sequence ID" value="SON53389.1"/>
    <property type="molecule type" value="Genomic_DNA"/>
</dbReference>
<gene>
    <name evidence="2" type="ORF">VTAP4600_B1778</name>
</gene>
<evidence type="ECO:0000256" key="1">
    <source>
        <dbReference type="SAM" id="Phobius"/>
    </source>
</evidence>
<keyword evidence="1" id="KW-0472">Membrane</keyword>
<dbReference type="Proteomes" id="UP000235828">
    <property type="component" value="Chromosome B"/>
</dbReference>
<keyword evidence="3" id="KW-1185">Reference proteome</keyword>
<accession>A0A2N8ZNF8</accession>
<keyword evidence="1" id="KW-1133">Transmembrane helix</keyword>
<evidence type="ECO:0000313" key="3">
    <source>
        <dbReference type="Proteomes" id="UP000235828"/>
    </source>
</evidence>
<keyword evidence="1" id="KW-0812">Transmembrane</keyword>
<dbReference type="AlphaFoldDB" id="A0A2N8ZNF8"/>